<gene>
    <name evidence="4" type="ORF">FYK55_06320</name>
</gene>
<sequence length="334" mass="35333">MVIFSLKLLNNVRKAIAGRRFPHQLAGGVALGVLLGIIPHGNLLAVLVLLTVLSFRVNHAMLGVVAIVVSFGAAFLDPYSHRVGDYLLSHPTGLSIAQQAWALPLVPWTDLNNTVVLGSFTIGLFSTGPIFLLALPLFRRMAPADTSSSETVSLDAQPADAQPSQGQSASNAVPEPQAADAPSADPAPPVTAGEPERQASGSVAAENTPADTKYSVVVVQDGHATTPPPRFDQPSTAAATNEPPASPPSTVRIDSVLAAESEFRPESEESPQDADSSVVSVETRIDVIRMKDFREESADDSETEADPNPQATSDEALNYLLRRLRHSQQRKAAG</sequence>
<name>A0A5M6DCZ2_9BACT</name>
<evidence type="ECO:0000313" key="4">
    <source>
        <dbReference type="EMBL" id="KAA5545273.1"/>
    </source>
</evidence>
<protein>
    <submittedName>
        <fullName evidence="4">TIGR03546 family protein</fullName>
    </submittedName>
</protein>
<keyword evidence="2" id="KW-0812">Transmembrane</keyword>
<feature type="compositionally biased region" description="Polar residues" evidence="1">
    <location>
        <begin position="162"/>
        <end position="171"/>
    </location>
</feature>
<accession>A0A5M6DCZ2</accession>
<evidence type="ECO:0000256" key="1">
    <source>
        <dbReference type="SAM" id="MobiDB-lite"/>
    </source>
</evidence>
<dbReference type="AlphaFoldDB" id="A0A5M6DCZ2"/>
<proteinExistence type="predicted"/>
<feature type="transmembrane region" description="Helical" evidence="2">
    <location>
        <begin position="60"/>
        <end position="79"/>
    </location>
</feature>
<dbReference type="EMBL" id="VWOX01000003">
    <property type="protein sequence ID" value="KAA5545273.1"/>
    <property type="molecule type" value="Genomic_DNA"/>
</dbReference>
<keyword evidence="2" id="KW-1133">Transmembrane helix</keyword>
<keyword evidence="2" id="KW-0472">Membrane</keyword>
<comment type="caution">
    <text evidence="4">The sequence shown here is derived from an EMBL/GenBank/DDBJ whole genome shotgun (WGS) entry which is preliminary data.</text>
</comment>
<feature type="transmembrane region" description="Helical" evidence="2">
    <location>
        <begin position="29"/>
        <end position="53"/>
    </location>
</feature>
<keyword evidence="5" id="KW-1185">Reference proteome</keyword>
<feature type="transmembrane region" description="Helical" evidence="2">
    <location>
        <begin position="115"/>
        <end position="138"/>
    </location>
</feature>
<dbReference type="NCBIfam" id="TIGR03546">
    <property type="entry name" value="TIGR03546 family protein"/>
    <property type="match status" value="1"/>
</dbReference>
<dbReference type="RefSeq" id="WP_150075544.1">
    <property type="nucleotide sequence ID" value="NZ_VWOX01000003.1"/>
</dbReference>
<feature type="domain" description="DUF2062" evidence="3">
    <location>
        <begin position="22"/>
        <end position="141"/>
    </location>
</feature>
<evidence type="ECO:0000313" key="5">
    <source>
        <dbReference type="Proteomes" id="UP000324479"/>
    </source>
</evidence>
<evidence type="ECO:0000256" key="2">
    <source>
        <dbReference type="SAM" id="Phobius"/>
    </source>
</evidence>
<dbReference type="InterPro" id="IPR019935">
    <property type="entry name" value="CHP03546"/>
</dbReference>
<dbReference type="InterPro" id="IPR018639">
    <property type="entry name" value="DUF2062"/>
</dbReference>
<organism evidence="4 5">
    <name type="scientific">Roseiconus nitratireducens</name>
    <dbReference type="NCBI Taxonomy" id="2605748"/>
    <lineage>
        <taxon>Bacteria</taxon>
        <taxon>Pseudomonadati</taxon>
        <taxon>Planctomycetota</taxon>
        <taxon>Planctomycetia</taxon>
        <taxon>Pirellulales</taxon>
        <taxon>Pirellulaceae</taxon>
        <taxon>Roseiconus</taxon>
    </lineage>
</organism>
<reference evidence="4 5" key="1">
    <citation type="submission" date="2019-08" db="EMBL/GenBank/DDBJ databases">
        <authorList>
            <person name="Dhanesh K."/>
            <person name="Kumar G."/>
            <person name="Sasikala C."/>
            <person name="Venkata Ramana C."/>
        </authorList>
    </citation>
    <scope>NUCLEOTIDE SEQUENCE [LARGE SCALE GENOMIC DNA]</scope>
    <source>
        <strain evidence="4 5">JC645</strain>
    </source>
</reference>
<feature type="compositionally biased region" description="Basic and acidic residues" evidence="1">
    <location>
        <begin position="283"/>
        <end position="296"/>
    </location>
</feature>
<dbReference type="Pfam" id="PF09835">
    <property type="entry name" value="DUF2062"/>
    <property type="match status" value="1"/>
</dbReference>
<feature type="compositionally biased region" description="Low complexity" evidence="1">
    <location>
        <begin position="174"/>
        <end position="184"/>
    </location>
</feature>
<evidence type="ECO:0000259" key="3">
    <source>
        <dbReference type="Pfam" id="PF09835"/>
    </source>
</evidence>
<feature type="region of interest" description="Disordered" evidence="1">
    <location>
        <begin position="149"/>
        <end position="317"/>
    </location>
</feature>
<dbReference type="Proteomes" id="UP000324479">
    <property type="component" value="Unassembled WGS sequence"/>
</dbReference>